<dbReference type="Pfam" id="PF07070">
    <property type="entry name" value="Spo0M"/>
    <property type="match status" value="1"/>
</dbReference>
<proteinExistence type="predicted"/>
<evidence type="ECO:0000313" key="2">
    <source>
        <dbReference type="Proteomes" id="UP000525389"/>
    </source>
</evidence>
<keyword evidence="2" id="KW-1185">Reference proteome</keyword>
<dbReference type="EMBL" id="JACHFN010000010">
    <property type="protein sequence ID" value="MBB5235253.1"/>
    <property type="molecule type" value="Genomic_DNA"/>
</dbReference>
<evidence type="ECO:0000313" key="1">
    <source>
        <dbReference type="EMBL" id="MBB5235253.1"/>
    </source>
</evidence>
<organism evidence="1 2">
    <name type="scientific">Deinococcus budaensis</name>
    <dbReference type="NCBI Taxonomy" id="1665626"/>
    <lineage>
        <taxon>Bacteria</taxon>
        <taxon>Thermotogati</taxon>
        <taxon>Deinococcota</taxon>
        <taxon>Deinococci</taxon>
        <taxon>Deinococcales</taxon>
        <taxon>Deinococcaceae</taxon>
        <taxon>Deinococcus</taxon>
    </lineage>
</organism>
<gene>
    <name evidence="1" type="ORF">HNQ09_002705</name>
</gene>
<dbReference type="PANTHER" id="PTHR40053:SF1">
    <property type="entry name" value="SPORULATION-CONTROL PROTEIN SPO0M"/>
    <property type="match status" value="1"/>
</dbReference>
<accession>A0A7W8GHC5</accession>
<name>A0A7W8GHC5_9DEIO</name>
<reference evidence="1 2" key="1">
    <citation type="submission" date="2020-08" db="EMBL/GenBank/DDBJ databases">
        <title>Genomic Encyclopedia of Type Strains, Phase IV (KMG-IV): sequencing the most valuable type-strain genomes for metagenomic binning, comparative biology and taxonomic classification.</title>
        <authorList>
            <person name="Goeker M."/>
        </authorList>
    </citation>
    <scope>NUCLEOTIDE SEQUENCE [LARGE SCALE GENOMIC DNA]</scope>
    <source>
        <strain evidence="1 2">DSM 101791</strain>
    </source>
</reference>
<comment type="caution">
    <text evidence="1">The sequence shown here is derived from an EMBL/GenBank/DDBJ whole genome shotgun (WGS) entry which is preliminary data.</text>
</comment>
<dbReference type="InterPro" id="IPR009776">
    <property type="entry name" value="Spore_0_M"/>
</dbReference>
<dbReference type="AlphaFoldDB" id="A0A7W8GHC5"/>
<protein>
    <submittedName>
        <fullName evidence="1">Sporulation-control protein</fullName>
    </submittedName>
</protein>
<dbReference type="PANTHER" id="PTHR40053">
    <property type="entry name" value="SPORULATION-CONTROL PROTEIN SPO0M"/>
    <property type="match status" value="1"/>
</dbReference>
<dbReference type="Proteomes" id="UP000525389">
    <property type="component" value="Unassembled WGS sequence"/>
</dbReference>
<dbReference type="RefSeq" id="WP_184030192.1">
    <property type="nucleotide sequence ID" value="NZ_JACHFN010000010.1"/>
</dbReference>
<sequence>MGFLKRMMVAAGVGGARVDAQVHNPAVRVGEVLPGVVVVQGGSLEQRIERLNLGLATRYKADDHSVTHTLFTRPVVSAFSIGAGERREFPFQLPIPQGTPLTLPGTAVWLVTDADIAGAADPGDTDPLQILPSPEMEAVIGAAQRLGFRLAGSEVESRHGRVVQELSFRPPAGQYRLTELEMMLFPATGGLDVVLEVDRRATGLASLLTAEFEQRGRWFVPAALLAAGPDAVARELAVRVQALS</sequence>